<reference evidence="1" key="1">
    <citation type="journal article" date="2021" name="PeerJ">
        <title>Extensive microbial diversity within the chicken gut microbiome revealed by metagenomics and culture.</title>
        <authorList>
            <person name="Gilroy R."/>
            <person name="Ravi A."/>
            <person name="Getino M."/>
            <person name="Pursley I."/>
            <person name="Horton D.L."/>
            <person name="Alikhan N.F."/>
            <person name="Baker D."/>
            <person name="Gharbi K."/>
            <person name="Hall N."/>
            <person name="Watson M."/>
            <person name="Adriaenssens E.M."/>
            <person name="Foster-Nyarko E."/>
            <person name="Jarju S."/>
            <person name="Secka A."/>
            <person name="Antonio M."/>
            <person name="Oren A."/>
            <person name="Chaudhuri R.R."/>
            <person name="La Ragione R."/>
            <person name="Hildebrand F."/>
            <person name="Pallen M.J."/>
        </authorList>
    </citation>
    <scope>NUCLEOTIDE SEQUENCE</scope>
    <source>
        <strain evidence="1">ChiSjej1B19-5720</strain>
    </source>
</reference>
<organism evidence="1 2">
    <name type="scientific">Candidatus Blautia faecavium</name>
    <dbReference type="NCBI Taxonomy" id="2838487"/>
    <lineage>
        <taxon>Bacteria</taxon>
        <taxon>Bacillati</taxon>
        <taxon>Bacillota</taxon>
        <taxon>Clostridia</taxon>
        <taxon>Lachnospirales</taxon>
        <taxon>Lachnospiraceae</taxon>
        <taxon>Blautia</taxon>
    </lineage>
</organism>
<gene>
    <name evidence="1" type="ORF">IAA06_05715</name>
</gene>
<dbReference type="EMBL" id="DWYZ01000107">
    <property type="protein sequence ID" value="HJB28273.1"/>
    <property type="molecule type" value="Genomic_DNA"/>
</dbReference>
<name>A0A9D2RVI0_9FIRM</name>
<reference evidence="1" key="2">
    <citation type="submission" date="2021-04" db="EMBL/GenBank/DDBJ databases">
        <authorList>
            <person name="Gilroy R."/>
        </authorList>
    </citation>
    <scope>NUCLEOTIDE SEQUENCE</scope>
    <source>
        <strain evidence="1">ChiSjej1B19-5720</strain>
    </source>
</reference>
<comment type="caution">
    <text evidence="1">The sequence shown here is derived from an EMBL/GenBank/DDBJ whole genome shotgun (WGS) entry which is preliminary data.</text>
</comment>
<dbReference type="AlphaFoldDB" id="A0A9D2RVI0"/>
<dbReference type="Proteomes" id="UP000823842">
    <property type="component" value="Unassembled WGS sequence"/>
</dbReference>
<protein>
    <submittedName>
        <fullName evidence="1">YolD-like family protein</fullName>
    </submittedName>
</protein>
<proteinExistence type="predicted"/>
<evidence type="ECO:0000313" key="1">
    <source>
        <dbReference type="EMBL" id="HJB28273.1"/>
    </source>
</evidence>
<sequence>MKRHLMSQKDRHRYDEILYLPHHVSSVHPPMPVRDRAAQFAPFAALTGHGEAVKETARLTEKKIELDEDCKEALDRKLSAIQEKAKEPPSIRVTYFVPDGKKDGGTYKEAVGKVKKIDGYRRWLLFGDGRKIPLDEILEIEEEKG</sequence>
<evidence type="ECO:0000313" key="2">
    <source>
        <dbReference type="Proteomes" id="UP000823842"/>
    </source>
</evidence>
<accession>A0A9D2RVI0</accession>